<proteinExistence type="predicted"/>
<sequence>MQHENDSDDEWGVDAAGSRSFTLDTERAIAKLERERYAVWNPTPVGKPAIDRDLPELSWPERTVEVLVYSVLSFEYWLSPGGLLREWIRLNVAVGVVLMVCAVILVPSLTAVLKGAVEWTLLSAEVAQNMTNMMTAMPPIILALGSMILLFKVIKRYWLNRRYEVYPSH</sequence>
<evidence type="ECO:0000313" key="2">
    <source>
        <dbReference type="Proteomes" id="UP000475117"/>
    </source>
</evidence>
<reference evidence="1 2" key="1">
    <citation type="submission" date="2020-12" db="EMBL/GenBank/DDBJ databases">
        <title>Sulforoseuscoccus oceanibium gen. nov., sp. nov., a representative of the phylum Verrucomicrobia with special cytoplasmic membrane, and proposal of Sulforoseuscoccusaceae fam. nov.</title>
        <authorList>
            <person name="Xi F."/>
        </authorList>
    </citation>
    <scope>NUCLEOTIDE SEQUENCE [LARGE SCALE GENOMIC DNA]</scope>
    <source>
        <strain evidence="1 2">T37</strain>
    </source>
</reference>
<dbReference type="Proteomes" id="UP000475117">
    <property type="component" value="Chromosome"/>
</dbReference>
<protein>
    <submittedName>
        <fullName evidence="1">Uncharacterized protein</fullName>
    </submittedName>
</protein>
<organism evidence="1 2">
    <name type="scientific">Sulfuriroseicoccus oceanibius</name>
    <dbReference type="NCBI Taxonomy" id="2707525"/>
    <lineage>
        <taxon>Bacteria</taxon>
        <taxon>Pseudomonadati</taxon>
        <taxon>Verrucomicrobiota</taxon>
        <taxon>Verrucomicrobiia</taxon>
        <taxon>Verrucomicrobiales</taxon>
        <taxon>Verrucomicrobiaceae</taxon>
        <taxon>Sulfuriroseicoccus</taxon>
    </lineage>
</organism>
<dbReference type="KEGG" id="soa:G3M56_007440"/>
<accession>A0A6B3L4L0</accession>
<evidence type="ECO:0000313" key="1">
    <source>
        <dbReference type="EMBL" id="QQL43738.1"/>
    </source>
</evidence>
<dbReference type="RefSeq" id="WP_164361642.1">
    <property type="nucleotide sequence ID" value="NZ_CP066776.1"/>
</dbReference>
<name>A0A6B3L4L0_9BACT</name>
<keyword evidence="2" id="KW-1185">Reference proteome</keyword>
<dbReference type="EMBL" id="CP066776">
    <property type="protein sequence ID" value="QQL43738.1"/>
    <property type="molecule type" value="Genomic_DNA"/>
</dbReference>
<gene>
    <name evidence="1" type="ORF">G3M56_007440</name>
</gene>
<dbReference type="AlphaFoldDB" id="A0A6B3L4L0"/>